<organism evidence="2 3">
    <name type="scientific">Acerihabitans arboris</name>
    <dbReference type="NCBI Taxonomy" id="2691583"/>
    <lineage>
        <taxon>Bacteria</taxon>
        <taxon>Pseudomonadati</taxon>
        <taxon>Pseudomonadota</taxon>
        <taxon>Gammaproteobacteria</taxon>
        <taxon>Enterobacterales</taxon>
        <taxon>Pectobacteriaceae</taxon>
        <taxon>Acerihabitans</taxon>
    </lineage>
</organism>
<dbReference type="Proteomes" id="UP000461443">
    <property type="component" value="Unassembled WGS sequence"/>
</dbReference>
<reference evidence="2 3" key="1">
    <citation type="submission" date="2019-12" db="EMBL/GenBank/DDBJ databases">
        <authorList>
            <person name="Lee S.D."/>
        </authorList>
    </citation>
    <scope>NUCLEOTIDE SEQUENCE [LARGE SCALE GENOMIC DNA]</scope>
    <source>
        <strain evidence="2 3">SAP-6</strain>
    </source>
</reference>
<dbReference type="InterPro" id="IPR013609">
    <property type="entry name" value="Stf-like_N"/>
</dbReference>
<comment type="caution">
    <text evidence="2">The sequence shown here is derived from an EMBL/GenBank/DDBJ whole genome shotgun (WGS) entry which is preliminary data.</text>
</comment>
<dbReference type="AlphaFoldDB" id="A0A845STV8"/>
<dbReference type="InterPro" id="IPR013784">
    <property type="entry name" value="Carb-bd-like_fold"/>
</dbReference>
<evidence type="ECO:0000313" key="2">
    <source>
        <dbReference type="EMBL" id="NDL65901.1"/>
    </source>
</evidence>
<feature type="domain" description="Lambda-like tail fibre protein N-terminal" evidence="1">
    <location>
        <begin position="1"/>
        <end position="133"/>
    </location>
</feature>
<sequence length="800" mass="83759">MAVIISGRLIGPNGDPRSGVTIMLRAQVTSSAVVVQAPSSSVTGTDGSYSLSVEVGTHEVMIEAYGQPYERVGAITVYADSAAGTLNDFLTAPGEDALTPVIVLTVEGMRVAAQTARDETLAARDDAVTAAQSAISSGNLQPDEATGLAKTINGQTFTVGYGSGADISYKTFENVNGVAVVRIEGVGSGAVDAVAASVDEIKESLPYTENIDGFAEVEAGEDGKPIRGLTDDGTSFFSAILIGRDVEAVGNDDSLLIQSRGTGKRNIQYNPAGGYETDEFEVYFSDAYPGYLQIEAGEDGKPIYVKKEDGTVIDLRDGDDESTTGSLGSVPIAYLEGNIVKIIKSGDIIQTIDSTAFTKLNPQAIPIGGKAYYVRFATNESGTYRLVRMSEDTLNKIYEGKKTFVHVFMVGQSLVPGGGTVNGNNALTVTPPVPYGVLCFSGGTVYDQTYAASTLAESDLLYLIPASELLKKGHTGASGVSPSTESEATAIGLGVYEATGYTTLVSAIGSSGVSLSGIFAGTANDAAVKLALKHGYALANSLGMEYMPVMHFIHGNADASGGSTSIASYKAMMSALKLNYENYIHGLFNSNDYSLPCFIGQFTNAIVTSGTGTVSVGIGRAQYEITQEESNFHIATVLYQIPQQDGDHLTNVGYRMDGRIAGKVIGRYLADGTLSSLRPNMAASSQTATEFLLQLDGGVNVAVIDSVRITDPGDYGFILYDSAGNHLTLGAPITIDSNNVVHIPKIGTAAAISYAYTGPHGVKPAYNAGARGCVRDSLAFVDEVTGQILYNPLCLFYSAV</sequence>
<dbReference type="Pfam" id="PF08400">
    <property type="entry name" value="phage_tail_N"/>
    <property type="match status" value="1"/>
</dbReference>
<evidence type="ECO:0000313" key="3">
    <source>
        <dbReference type="Proteomes" id="UP000461443"/>
    </source>
</evidence>
<dbReference type="SUPFAM" id="SSF49452">
    <property type="entry name" value="Starch-binding domain-like"/>
    <property type="match status" value="1"/>
</dbReference>
<name>A0A845STV8_9GAMM</name>
<proteinExistence type="predicted"/>
<dbReference type="GO" id="GO:0030246">
    <property type="term" value="F:carbohydrate binding"/>
    <property type="evidence" value="ECO:0007669"/>
    <property type="project" value="InterPro"/>
</dbReference>
<dbReference type="RefSeq" id="WP_162368613.1">
    <property type="nucleotide sequence ID" value="NZ_WUBS01000025.1"/>
</dbReference>
<dbReference type="EMBL" id="WUBS01000025">
    <property type="protein sequence ID" value="NDL65901.1"/>
    <property type="molecule type" value="Genomic_DNA"/>
</dbReference>
<keyword evidence="3" id="KW-1185">Reference proteome</keyword>
<evidence type="ECO:0000259" key="1">
    <source>
        <dbReference type="Pfam" id="PF08400"/>
    </source>
</evidence>
<protein>
    <recommendedName>
        <fullName evidence="1">Lambda-like tail fibre protein N-terminal domain-containing protein</fullName>
    </recommendedName>
</protein>
<reference evidence="2 3" key="2">
    <citation type="submission" date="2020-02" db="EMBL/GenBank/DDBJ databases">
        <title>The new genus of Enterobacteriales.</title>
        <authorList>
            <person name="Kim I.S."/>
        </authorList>
    </citation>
    <scope>NUCLEOTIDE SEQUENCE [LARGE SCALE GENOMIC DNA]</scope>
    <source>
        <strain evidence="2 3">SAP-6</strain>
    </source>
</reference>
<accession>A0A845STV8</accession>
<gene>
    <name evidence="2" type="ORF">GRH90_24525</name>
</gene>